<name>A0ABV9HWX9_9FLAO</name>
<dbReference type="RefSeq" id="WP_379979149.1">
    <property type="nucleotide sequence ID" value="NZ_JBHSFV010000007.1"/>
</dbReference>
<keyword evidence="9" id="KW-1185">Reference proteome</keyword>
<evidence type="ECO:0000256" key="5">
    <source>
        <dbReference type="ARBA" id="ARBA00022692"/>
    </source>
</evidence>
<dbReference type="InterPro" id="IPR051906">
    <property type="entry name" value="TolC-like"/>
</dbReference>
<dbReference type="InterPro" id="IPR003423">
    <property type="entry name" value="OMP_efflux"/>
</dbReference>
<keyword evidence="5" id="KW-0812">Transmembrane</keyword>
<comment type="subcellular location">
    <subcellularLocation>
        <location evidence="1">Cell outer membrane</location>
    </subcellularLocation>
</comment>
<gene>
    <name evidence="8" type="ORF">ACFO3O_12155</name>
</gene>
<evidence type="ECO:0000313" key="9">
    <source>
        <dbReference type="Proteomes" id="UP001596043"/>
    </source>
</evidence>
<reference evidence="9" key="1">
    <citation type="journal article" date="2019" name="Int. J. Syst. Evol. Microbiol.">
        <title>The Global Catalogue of Microorganisms (GCM) 10K type strain sequencing project: providing services to taxonomists for standard genome sequencing and annotation.</title>
        <authorList>
            <consortium name="The Broad Institute Genomics Platform"/>
            <consortium name="The Broad Institute Genome Sequencing Center for Infectious Disease"/>
            <person name="Wu L."/>
            <person name="Ma J."/>
        </authorList>
    </citation>
    <scope>NUCLEOTIDE SEQUENCE [LARGE SCALE GENOMIC DNA]</scope>
    <source>
        <strain evidence="9">YJ-61-S</strain>
    </source>
</reference>
<dbReference type="PANTHER" id="PTHR30026:SF20">
    <property type="entry name" value="OUTER MEMBRANE PROTEIN TOLC"/>
    <property type="match status" value="1"/>
</dbReference>
<protein>
    <submittedName>
        <fullName evidence="8">TolC family protein</fullName>
    </submittedName>
</protein>
<comment type="caution">
    <text evidence="8">The sequence shown here is derived from an EMBL/GenBank/DDBJ whole genome shotgun (WGS) entry which is preliminary data.</text>
</comment>
<keyword evidence="7" id="KW-0998">Cell outer membrane</keyword>
<dbReference type="Gene3D" id="1.20.1600.10">
    <property type="entry name" value="Outer membrane efflux proteins (OEP)"/>
    <property type="match status" value="1"/>
</dbReference>
<dbReference type="Pfam" id="PF02321">
    <property type="entry name" value="OEP"/>
    <property type="match status" value="2"/>
</dbReference>
<evidence type="ECO:0000256" key="7">
    <source>
        <dbReference type="ARBA" id="ARBA00023237"/>
    </source>
</evidence>
<keyword evidence="3" id="KW-0813">Transport</keyword>
<evidence type="ECO:0000256" key="6">
    <source>
        <dbReference type="ARBA" id="ARBA00023136"/>
    </source>
</evidence>
<evidence type="ECO:0000256" key="4">
    <source>
        <dbReference type="ARBA" id="ARBA00022452"/>
    </source>
</evidence>
<dbReference type="SUPFAM" id="SSF56954">
    <property type="entry name" value="Outer membrane efflux proteins (OEP)"/>
    <property type="match status" value="1"/>
</dbReference>
<proteinExistence type="inferred from homology"/>
<sequence length="447" mass="49990">MTRILIIFLLLFGSSLYAQEKTRFSLEEAISYALDNNKTAINARRDIAIAIKQKWETTASGLPQINGVIDYQNQIKQPVSFIPSEFFGGDPGTFTPVAFGTSQNASATATLTQLIFDGSYLVGLQAAKAFLDFSENANEKTQLEIRKGVINAYGSVLITQENLAILDSNIETVKKNLDETRIIYENGLAEEEDVEQLQITYSQLLNQKTNAKRLEGIAIQMLNLAIGVDITSETQLTDTLTSLAKPGLGLFQENPEIEKNVDYKIAFNLTEQRSLELKLERSKALPSLRGFINVGTSTGRNEFNFFDSDERYFASSIFGLTLDVPLFSSGARSARTQKAKIALEQAESDFDYTQEQIRLAYEQAKSEHQLAIDNLEVFKSNLKLAERIEQKNQIKYKEGIATSFELRQAQTQLYSAQNAVLQAMLDMINSKAELETVLNTPNYRGKE</sequence>
<evidence type="ECO:0000256" key="2">
    <source>
        <dbReference type="ARBA" id="ARBA00007613"/>
    </source>
</evidence>
<organism evidence="8 9">
    <name type="scientific">Dokdonia ponticola</name>
    <dbReference type="NCBI Taxonomy" id="2041041"/>
    <lineage>
        <taxon>Bacteria</taxon>
        <taxon>Pseudomonadati</taxon>
        <taxon>Bacteroidota</taxon>
        <taxon>Flavobacteriia</taxon>
        <taxon>Flavobacteriales</taxon>
        <taxon>Flavobacteriaceae</taxon>
        <taxon>Dokdonia</taxon>
    </lineage>
</organism>
<dbReference type="Proteomes" id="UP001596043">
    <property type="component" value="Unassembled WGS sequence"/>
</dbReference>
<dbReference type="PANTHER" id="PTHR30026">
    <property type="entry name" value="OUTER MEMBRANE PROTEIN TOLC"/>
    <property type="match status" value="1"/>
</dbReference>
<keyword evidence="6" id="KW-0472">Membrane</keyword>
<keyword evidence="4" id="KW-1134">Transmembrane beta strand</keyword>
<evidence type="ECO:0000313" key="8">
    <source>
        <dbReference type="EMBL" id="MFC4634667.1"/>
    </source>
</evidence>
<evidence type="ECO:0000256" key="3">
    <source>
        <dbReference type="ARBA" id="ARBA00022448"/>
    </source>
</evidence>
<dbReference type="EMBL" id="JBHSFV010000007">
    <property type="protein sequence ID" value="MFC4634667.1"/>
    <property type="molecule type" value="Genomic_DNA"/>
</dbReference>
<comment type="similarity">
    <text evidence="2">Belongs to the outer membrane factor (OMF) (TC 1.B.17) family.</text>
</comment>
<accession>A0ABV9HWX9</accession>
<evidence type="ECO:0000256" key="1">
    <source>
        <dbReference type="ARBA" id="ARBA00004442"/>
    </source>
</evidence>